<dbReference type="Proteomes" id="UP000054776">
    <property type="component" value="Unassembled WGS sequence"/>
</dbReference>
<reference evidence="1 2" key="1">
    <citation type="submission" date="2015-01" db="EMBL/GenBank/DDBJ databases">
        <title>Evolution of Trichinella species and genotypes.</title>
        <authorList>
            <person name="Korhonen P.K."/>
            <person name="Edoardo P."/>
            <person name="Giuseppe L.R."/>
            <person name="Gasser R.B."/>
        </authorList>
    </citation>
    <scope>NUCLEOTIDE SEQUENCE [LARGE SCALE GENOMIC DNA]</scope>
    <source>
        <strain evidence="1">ISS3</strain>
    </source>
</reference>
<evidence type="ECO:0000313" key="2">
    <source>
        <dbReference type="Proteomes" id="UP000054776"/>
    </source>
</evidence>
<protein>
    <submittedName>
        <fullName evidence="1">Uncharacterized protein</fullName>
    </submittedName>
</protein>
<dbReference type="EMBL" id="JYDH01000023">
    <property type="protein sequence ID" value="KRY38768.1"/>
    <property type="molecule type" value="Genomic_DNA"/>
</dbReference>
<dbReference type="AlphaFoldDB" id="A0A0V1BP07"/>
<name>A0A0V1BP07_TRISP</name>
<accession>A0A0V1BP07</accession>
<gene>
    <name evidence="1" type="ORF">T01_3015</name>
</gene>
<keyword evidence="2" id="KW-1185">Reference proteome</keyword>
<proteinExistence type="predicted"/>
<comment type="caution">
    <text evidence="1">The sequence shown here is derived from an EMBL/GenBank/DDBJ whole genome shotgun (WGS) entry which is preliminary data.</text>
</comment>
<sequence>MPFGCASLLLSHNKKWAKRKKKLTVHRNVFLNRYNVTGIFEHWQSFVLFKNNDHLCTHTLSKFHVDFIPINPLTESRVKTDFNIVVSRFNYSNYVLFLNRFRGVVIHIRYNNFNRRSYYIYSITDLDIYMYIFGTCLLKIEHCILLGCHLINVTKKDKNVRFFLEKALLTNGNLDKILDNGSIKQDIFSRQN</sequence>
<evidence type="ECO:0000313" key="1">
    <source>
        <dbReference type="EMBL" id="KRY38768.1"/>
    </source>
</evidence>
<dbReference type="InParanoid" id="A0A0V1BP07"/>
<organism evidence="1 2">
    <name type="scientific">Trichinella spiralis</name>
    <name type="common">Trichina worm</name>
    <dbReference type="NCBI Taxonomy" id="6334"/>
    <lineage>
        <taxon>Eukaryota</taxon>
        <taxon>Metazoa</taxon>
        <taxon>Ecdysozoa</taxon>
        <taxon>Nematoda</taxon>
        <taxon>Enoplea</taxon>
        <taxon>Dorylaimia</taxon>
        <taxon>Trichinellida</taxon>
        <taxon>Trichinellidae</taxon>
        <taxon>Trichinella</taxon>
    </lineage>
</organism>